<dbReference type="PANTHER" id="PTHR43792:SF1">
    <property type="entry name" value="N-ACETYLTRANSFERASE DOMAIN-CONTAINING PROTEIN"/>
    <property type="match status" value="1"/>
</dbReference>
<gene>
    <name evidence="2" type="ORF">CW354_06685</name>
</gene>
<dbReference type="SUPFAM" id="SSF55729">
    <property type="entry name" value="Acyl-CoA N-acyltransferases (Nat)"/>
    <property type="match status" value="1"/>
</dbReference>
<evidence type="ECO:0000259" key="1">
    <source>
        <dbReference type="PROSITE" id="PS51186"/>
    </source>
</evidence>
<dbReference type="GO" id="GO:0016747">
    <property type="term" value="F:acyltransferase activity, transferring groups other than amino-acyl groups"/>
    <property type="evidence" value="ECO:0007669"/>
    <property type="project" value="InterPro"/>
</dbReference>
<keyword evidence="2" id="KW-0808">Transferase</keyword>
<organism evidence="2 3">
    <name type="scientific">Hyphococcus luteus</name>
    <dbReference type="NCBI Taxonomy" id="2058213"/>
    <lineage>
        <taxon>Bacteria</taxon>
        <taxon>Pseudomonadati</taxon>
        <taxon>Pseudomonadota</taxon>
        <taxon>Alphaproteobacteria</taxon>
        <taxon>Parvularculales</taxon>
        <taxon>Parvularculaceae</taxon>
        <taxon>Hyphococcus</taxon>
    </lineage>
</organism>
<dbReference type="Gene3D" id="3.40.630.30">
    <property type="match status" value="1"/>
</dbReference>
<dbReference type="RefSeq" id="WP_104829259.1">
    <property type="nucleotide sequence ID" value="NZ_PJCH01000005.1"/>
</dbReference>
<dbReference type="AlphaFoldDB" id="A0A2S7K670"/>
<accession>A0A2S7K670</accession>
<reference evidence="2 3" key="1">
    <citation type="submission" date="2017-12" db="EMBL/GenBank/DDBJ databases">
        <authorList>
            <person name="Hurst M.R.H."/>
        </authorList>
    </citation>
    <scope>NUCLEOTIDE SEQUENCE [LARGE SCALE GENOMIC DNA]</scope>
    <source>
        <strain evidence="2 3">SY-3-19</strain>
    </source>
</reference>
<evidence type="ECO:0000313" key="3">
    <source>
        <dbReference type="Proteomes" id="UP000239504"/>
    </source>
</evidence>
<dbReference type="EMBL" id="PJCH01000005">
    <property type="protein sequence ID" value="PQA88014.1"/>
    <property type="molecule type" value="Genomic_DNA"/>
</dbReference>
<feature type="domain" description="N-acetyltransferase" evidence="1">
    <location>
        <begin position="10"/>
        <end position="172"/>
    </location>
</feature>
<dbReference type="InterPro" id="IPR000182">
    <property type="entry name" value="GNAT_dom"/>
</dbReference>
<keyword evidence="3" id="KW-1185">Reference proteome</keyword>
<dbReference type="InterPro" id="IPR051531">
    <property type="entry name" value="N-acetyltransferase"/>
</dbReference>
<dbReference type="OrthoDB" id="6293260at2"/>
<dbReference type="Pfam" id="PF13302">
    <property type="entry name" value="Acetyltransf_3"/>
    <property type="match status" value="1"/>
</dbReference>
<dbReference type="PANTHER" id="PTHR43792">
    <property type="entry name" value="GNAT FAMILY, PUTATIVE (AFU_ORTHOLOGUE AFUA_3G00765)-RELATED-RELATED"/>
    <property type="match status" value="1"/>
</dbReference>
<dbReference type="InterPro" id="IPR016181">
    <property type="entry name" value="Acyl_CoA_acyltransferase"/>
</dbReference>
<sequence>MTIRIDTERLRLRPLAPEDCEAHIQMMLDPAVAATLSPTGGAQSRHDLWRQFASYLGHWDIRGYGWFSVEEKATGAWVGRVGPWMPEGWPGLECGWSIARSHWGQGYAPEAAVGAIKWTFDQFPDLPRIISCIAPANANSQAVAKKIGEQKTAETFELWDMSLDIWAADRAAWLARFG</sequence>
<proteinExistence type="predicted"/>
<evidence type="ECO:0000313" key="2">
    <source>
        <dbReference type="EMBL" id="PQA88014.1"/>
    </source>
</evidence>
<comment type="caution">
    <text evidence="2">The sequence shown here is derived from an EMBL/GenBank/DDBJ whole genome shotgun (WGS) entry which is preliminary data.</text>
</comment>
<name>A0A2S7K670_9PROT</name>
<dbReference type="Proteomes" id="UP000239504">
    <property type="component" value="Unassembled WGS sequence"/>
</dbReference>
<protein>
    <submittedName>
        <fullName evidence="2">N-acetyltransferase</fullName>
    </submittedName>
</protein>
<dbReference type="PROSITE" id="PS51186">
    <property type="entry name" value="GNAT"/>
    <property type="match status" value="1"/>
</dbReference>